<evidence type="ECO:0000313" key="4">
    <source>
        <dbReference type="EMBL" id="KAK0745532.1"/>
    </source>
</evidence>
<feature type="compositionally biased region" description="Polar residues" evidence="1">
    <location>
        <begin position="447"/>
        <end position="459"/>
    </location>
</feature>
<evidence type="ECO:0000256" key="2">
    <source>
        <dbReference type="SAM" id="Phobius"/>
    </source>
</evidence>
<keyword evidence="5" id="KW-1185">Reference proteome</keyword>
<feature type="signal peptide" evidence="3">
    <location>
        <begin position="1"/>
        <end position="22"/>
    </location>
</feature>
<evidence type="ECO:0000256" key="3">
    <source>
        <dbReference type="SAM" id="SignalP"/>
    </source>
</evidence>
<keyword evidence="2" id="KW-0472">Membrane</keyword>
<accession>A0AA40K4P3</accession>
<dbReference type="SUPFAM" id="SSF52058">
    <property type="entry name" value="L domain-like"/>
    <property type="match status" value="1"/>
</dbReference>
<keyword evidence="2" id="KW-1133">Transmembrane helix</keyword>
<dbReference type="EMBL" id="JAUKUD010000004">
    <property type="protein sequence ID" value="KAK0745532.1"/>
    <property type="molecule type" value="Genomic_DNA"/>
</dbReference>
<name>A0AA40K4P3_9PEZI</name>
<organism evidence="4 5">
    <name type="scientific">Schizothecium vesticola</name>
    <dbReference type="NCBI Taxonomy" id="314040"/>
    <lineage>
        <taxon>Eukaryota</taxon>
        <taxon>Fungi</taxon>
        <taxon>Dikarya</taxon>
        <taxon>Ascomycota</taxon>
        <taxon>Pezizomycotina</taxon>
        <taxon>Sordariomycetes</taxon>
        <taxon>Sordariomycetidae</taxon>
        <taxon>Sordariales</taxon>
        <taxon>Schizotheciaceae</taxon>
        <taxon>Schizothecium</taxon>
    </lineage>
</organism>
<protein>
    <submittedName>
        <fullName evidence="4">Uncharacterized protein</fullName>
    </submittedName>
</protein>
<dbReference type="Proteomes" id="UP001172155">
    <property type="component" value="Unassembled WGS sequence"/>
</dbReference>
<keyword evidence="2" id="KW-0812">Transmembrane</keyword>
<evidence type="ECO:0000313" key="5">
    <source>
        <dbReference type="Proteomes" id="UP001172155"/>
    </source>
</evidence>
<feature type="transmembrane region" description="Helical" evidence="2">
    <location>
        <begin position="487"/>
        <end position="507"/>
    </location>
</feature>
<feature type="chain" id="PRO_5041278371" evidence="3">
    <location>
        <begin position="23"/>
        <end position="594"/>
    </location>
</feature>
<feature type="region of interest" description="Disordered" evidence="1">
    <location>
        <begin position="447"/>
        <end position="482"/>
    </location>
</feature>
<evidence type="ECO:0000256" key="1">
    <source>
        <dbReference type="SAM" id="MobiDB-lite"/>
    </source>
</evidence>
<sequence>MAQVSVKGLLVAALFLSKHVTANTGNYSLVKACEDQSLTATHNVDIAPMATGCVSVIDGLKTLKIGELVVDFGDTTFNATTFNLTGIDSIDGRVAIVVDTYGCGLEPSCRVPDMDPVFRYVTSDALRKITGPVLFRGKSGISGPRNPLVLQFPLLDSGSETGLMSDGPGGIFRAEFGTSEVLLELRVKTSQPVGFGANVTSFYLSDSQLPHGPDKLNLLSNCRGSATIEIMNNTGLGMVLLPNLNGAEKVTVTSNTDLHTVELGIANASHMSVQKNAPNMNLTLLHLRSIGVNNTANGYSGFAGTFSDLSSISLPRLEKTLGIPSDLIFANNTILALQLPRLGSVNGSLIINTNKALFDIGLPRLQTVSSDLIIHDNPRLLNFTANVLKTASSISLIGPFTNVEFFSLERVSGNFEVIGDPSMDCSWFDAHLRDKIVKGSYTCVGNHTYTPRRPSTSTELPPDGMEAPGGPGGEDGGGPSTAAKAGIGAGAAVGALALIGLGVWGFLRWRRKKGDGARGFLPWGRKKVGPLGPTDKPELDGAGKLLAEKDGVGINKKDVPVGELPVAGVEDGESEDGLPVARNLNAEGEVVELP</sequence>
<proteinExistence type="predicted"/>
<gene>
    <name evidence="4" type="ORF">B0T18DRAFT_390139</name>
</gene>
<dbReference type="AlphaFoldDB" id="A0AA40K4P3"/>
<feature type="compositionally biased region" description="Gly residues" evidence="1">
    <location>
        <begin position="467"/>
        <end position="479"/>
    </location>
</feature>
<reference evidence="4" key="1">
    <citation type="submission" date="2023-06" db="EMBL/GenBank/DDBJ databases">
        <title>Genome-scale phylogeny and comparative genomics of the fungal order Sordariales.</title>
        <authorList>
            <consortium name="Lawrence Berkeley National Laboratory"/>
            <person name="Hensen N."/>
            <person name="Bonometti L."/>
            <person name="Westerberg I."/>
            <person name="Brannstrom I.O."/>
            <person name="Guillou S."/>
            <person name="Cros-Aarteil S."/>
            <person name="Calhoun S."/>
            <person name="Haridas S."/>
            <person name="Kuo A."/>
            <person name="Mondo S."/>
            <person name="Pangilinan J."/>
            <person name="Riley R."/>
            <person name="LaButti K."/>
            <person name="Andreopoulos B."/>
            <person name="Lipzen A."/>
            <person name="Chen C."/>
            <person name="Yanf M."/>
            <person name="Daum C."/>
            <person name="Ng V."/>
            <person name="Clum A."/>
            <person name="Steindorff A."/>
            <person name="Ohm R."/>
            <person name="Martin F."/>
            <person name="Silar P."/>
            <person name="Natvig D."/>
            <person name="Lalanne C."/>
            <person name="Gautier V."/>
            <person name="Ament-velasquez S.L."/>
            <person name="Kruys A."/>
            <person name="Hutchinson M.I."/>
            <person name="Powell A.J."/>
            <person name="Barry K."/>
            <person name="Miller A.N."/>
            <person name="Grigoriev I.V."/>
            <person name="Debuchy R."/>
            <person name="Gladieux P."/>
            <person name="Thoren M.H."/>
            <person name="Johannesson H."/>
        </authorList>
    </citation>
    <scope>NUCLEOTIDE SEQUENCE</scope>
    <source>
        <strain evidence="4">SMH3187-1</strain>
    </source>
</reference>
<keyword evidence="3" id="KW-0732">Signal</keyword>
<comment type="caution">
    <text evidence="4">The sequence shown here is derived from an EMBL/GenBank/DDBJ whole genome shotgun (WGS) entry which is preliminary data.</text>
</comment>